<organism evidence="1 2">
    <name type="scientific">Ixodes persulcatus</name>
    <name type="common">Taiga tick</name>
    <dbReference type="NCBI Taxonomy" id="34615"/>
    <lineage>
        <taxon>Eukaryota</taxon>
        <taxon>Metazoa</taxon>
        <taxon>Ecdysozoa</taxon>
        <taxon>Arthropoda</taxon>
        <taxon>Chelicerata</taxon>
        <taxon>Arachnida</taxon>
        <taxon>Acari</taxon>
        <taxon>Parasitiformes</taxon>
        <taxon>Ixodida</taxon>
        <taxon>Ixodoidea</taxon>
        <taxon>Ixodidae</taxon>
        <taxon>Ixodinae</taxon>
        <taxon>Ixodes</taxon>
    </lineage>
</organism>
<proteinExistence type="predicted"/>
<dbReference type="Proteomes" id="UP000805193">
    <property type="component" value="Unassembled WGS sequence"/>
</dbReference>
<sequence length="71" mass="7181">SCVNISLFDVNGIGRCLGNAGDLCAGGNAATATGVQKILMCTLNSLSSLSIGSQIMLIQPIAVFLLNRAGL</sequence>
<accession>A0AC60PMG5</accession>
<evidence type="ECO:0000313" key="1">
    <source>
        <dbReference type="EMBL" id="KAG0422136.1"/>
    </source>
</evidence>
<keyword evidence="2" id="KW-1185">Reference proteome</keyword>
<feature type="non-terminal residue" evidence="1">
    <location>
        <position position="71"/>
    </location>
</feature>
<gene>
    <name evidence="1" type="ORF">HPB47_002008</name>
</gene>
<evidence type="ECO:0000313" key="2">
    <source>
        <dbReference type="Proteomes" id="UP000805193"/>
    </source>
</evidence>
<protein>
    <submittedName>
        <fullName evidence="1">Uncharacterized protein</fullName>
    </submittedName>
</protein>
<feature type="non-terminal residue" evidence="1">
    <location>
        <position position="1"/>
    </location>
</feature>
<dbReference type="EMBL" id="JABSTQ010010267">
    <property type="protein sequence ID" value="KAG0422136.1"/>
    <property type="molecule type" value="Genomic_DNA"/>
</dbReference>
<comment type="caution">
    <text evidence="1">The sequence shown here is derived from an EMBL/GenBank/DDBJ whole genome shotgun (WGS) entry which is preliminary data.</text>
</comment>
<name>A0AC60PMG5_IXOPE</name>
<reference evidence="1 2" key="1">
    <citation type="journal article" date="2020" name="Cell">
        <title>Large-Scale Comparative Analyses of Tick Genomes Elucidate Their Genetic Diversity and Vector Capacities.</title>
        <authorList>
            <consortium name="Tick Genome and Microbiome Consortium (TIGMIC)"/>
            <person name="Jia N."/>
            <person name="Wang J."/>
            <person name="Shi W."/>
            <person name="Du L."/>
            <person name="Sun Y."/>
            <person name="Zhan W."/>
            <person name="Jiang J.F."/>
            <person name="Wang Q."/>
            <person name="Zhang B."/>
            <person name="Ji P."/>
            <person name="Bell-Sakyi L."/>
            <person name="Cui X.M."/>
            <person name="Yuan T.T."/>
            <person name="Jiang B.G."/>
            <person name="Yang W.F."/>
            <person name="Lam T.T."/>
            <person name="Chang Q.C."/>
            <person name="Ding S.J."/>
            <person name="Wang X.J."/>
            <person name="Zhu J.G."/>
            <person name="Ruan X.D."/>
            <person name="Zhao L."/>
            <person name="Wei J.T."/>
            <person name="Ye R.Z."/>
            <person name="Que T.C."/>
            <person name="Du C.H."/>
            <person name="Zhou Y.H."/>
            <person name="Cheng J.X."/>
            <person name="Dai P.F."/>
            <person name="Guo W.B."/>
            <person name="Han X.H."/>
            <person name="Huang E.J."/>
            <person name="Li L.F."/>
            <person name="Wei W."/>
            <person name="Gao Y.C."/>
            <person name="Liu J.Z."/>
            <person name="Shao H.Z."/>
            <person name="Wang X."/>
            <person name="Wang C.C."/>
            <person name="Yang T.C."/>
            <person name="Huo Q.B."/>
            <person name="Li W."/>
            <person name="Chen H.Y."/>
            <person name="Chen S.E."/>
            <person name="Zhou L.G."/>
            <person name="Ni X.B."/>
            <person name="Tian J.H."/>
            <person name="Sheng Y."/>
            <person name="Liu T."/>
            <person name="Pan Y.S."/>
            <person name="Xia L.Y."/>
            <person name="Li J."/>
            <person name="Zhao F."/>
            <person name="Cao W.C."/>
        </authorList>
    </citation>
    <scope>NUCLEOTIDE SEQUENCE [LARGE SCALE GENOMIC DNA]</scope>
    <source>
        <strain evidence="1">Iper-2018</strain>
    </source>
</reference>